<evidence type="ECO:0000313" key="2">
    <source>
        <dbReference type="Proteomes" id="UP001500567"/>
    </source>
</evidence>
<proteinExistence type="predicted"/>
<accession>A0ABP7S6B9</accession>
<name>A0ABP7S6B9_9BACT</name>
<gene>
    <name evidence="1" type="ORF">GCM10022408_19040</name>
</gene>
<dbReference type="Proteomes" id="UP001500567">
    <property type="component" value="Unassembled WGS sequence"/>
</dbReference>
<reference evidence="2" key="1">
    <citation type="journal article" date="2019" name="Int. J. Syst. Evol. Microbiol.">
        <title>The Global Catalogue of Microorganisms (GCM) 10K type strain sequencing project: providing services to taxonomists for standard genome sequencing and annotation.</title>
        <authorList>
            <consortium name="The Broad Institute Genomics Platform"/>
            <consortium name="The Broad Institute Genome Sequencing Center for Infectious Disease"/>
            <person name="Wu L."/>
            <person name="Ma J."/>
        </authorList>
    </citation>
    <scope>NUCLEOTIDE SEQUENCE [LARGE SCALE GENOMIC DNA]</scope>
    <source>
        <strain evidence="2">JCM 17224</strain>
    </source>
</reference>
<evidence type="ECO:0008006" key="3">
    <source>
        <dbReference type="Google" id="ProtNLM"/>
    </source>
</evidence>
<dbReference type="EMBL" id="BAABDJ010000015">
    <property type="protein sequence ID" value="GAA4007307.1"/>
    <property type="molecule type" value="Genomic_DNA"/>
</dbReference>
<dbReference type="Pfam" id="PF13585">
    <property type="entry name" value="CHU_C"/>
    <property type="match status" value="1"/>
</dbReference>
<keyword evidence="2" id="KW-1185">Reference proteome</keyword>
<dbReference type="RefSeq" id="WP_345072610.1">
    <property type="nucleotide sequence ID" value="NZ_BAABDJ010000015.1"/>
</dbReference>
<sequence>MLPRILSLRKITLCLTLLVLVSWRSQATHIVGGELDLQHVAGSRYRISLNLYFDAIKGNPGALDNDLTVSLFEKSSNRRMQDVVLPLTGNSFVTYSNVACTVPSLSTRRLVYSRLLELPAGTYTSPAGYYAAVERCCRNNGISNIQDPGDSGQAFYLEFPAVVRNGQAFINSTPQIFPPLSDYACRGELFYYDFGGQDADQDSLVYELATPLNGHSTPGLPKPATAAPAPYTPILWQAGQNVLNQIPGNPALTIGRQTGRLQVLPTRLGLFVFGIKCSEYRRGIKIGEVRRDFQLQVLNCPRNTTPSMSVLVSGKGQPYRPGLDTLRLTPGSNRCITLRFTDPDPTTTLSLTLNPVNYTGVLPTLTLLKGMVRTPGAPDTLVSRLCFPECINTRGQVFVLDVVVADDGCSLPKRDTVRIAFTSVPDPNFNPVISTTAGPTLPLRARPGDLISFALTGTDPDKDPVTLEMRGRGFSAAAFGAQLAQTPTSTETRGVFTWRVECPAVNKPIFEFEFTAAATPCNERQATSLVVPIQIDYSNTEPQLTTSLPPDSAGRPPVIRRRLGEVYEATLTGVDPDLNPLVLTAAGRSFELAAVGMRFTSRNGPGRATALFRWDPTCEAVQLNSLEVTFRLQETTCLPLPQTRTVRFEVMPPEAPPFLPPNIFTPNGDALNAWFTLPNLPPDFCASRLATIKIFSRWGTEVYSTADRTFKWDGGGLPAGVYFYLIDYTDKRFKGTVTIAR</sequence>
<protein>
    <recommendedName>
        <fullName evidence="3">Gliding motility-associated C-terminal domain-containing protein</fullName>
    </recommendedName>
</protein>
<evidence type="ECO:0000313" key="1">
    <source>
        <dbReference type="EMBL" id="GAA4007307.1"/>
    </source>
</evidence>
<organism evidence="1 2">
    <name type="scientific">Hymenobacter fastidiosus</name>
    <dbReference type="NCBI Taxonomy" id="486264"/>
    <lineage>
        <taxon>Bacteria</taxon>
        <taxon>Pseudomonadati</taxon>
        <taxon>Bacteroidota</taxon>
        <taxon>Cytophagia</taxon>
        <taxon>Cytophagales</taxon>
        <taxon>Hymenobacteraceae</taxon>
        <taxon>Hymenobacter</taxon>
    </lineage>
</organism>
<comment type="caution">
    <text evidence="1">The sequence shown here is derived from an EMBL/GenBank/DDBJ whole genome shotgun (WGS) entry which is preliminary data.</text>
</comment>